<comment type="subcellular location">
    <subcellularLocation>
        <location evidence="1">Membrane</location>
        <topology evidence="1">Single-pass type I membrane protein</topology>
    </subcellularLocation>
</comment>
<evidence type="ECO:0000313" key="10">
    <source>
        <dbReference type="Ensembl" id="ENSPCEP00000020860.1"/>
    </source>
</evidence>
<feature type="transmembrane region" description="Helical" evidence="9">
    <location>
        <begin position="285"/>
        <end position="306"/>
    </location>
</feature>
<dbReference type="AlphaFoldDB" id="A0A8C8SIP9"/>
<sequence length="381" mass="40809">MLLLGTLKAMKRKQLFWTMFCVLSLREHTISGQNIHTTTATISPSVTDASNTSVSSAMTTVSPTIASEYSSVTSQEKLNTVGIRTGSEEPVVVTSPEPTQTQLNLSKSSVSANSSLHPQQSTSLATSPGTTRAMTSETVLKTSTIIPEPTSHTGTTSHPVSSSVKPFSFACQNANHVKESKVICLLLREPETCENFIVTKGASLSMLICDPAPCQQHSSPSACHLNFTTSAVNDRCMLLIQACSKDMDAVEDLLQHRESQLNKLGIKSHSVMSMASPPNVSRKTLIALVASGLLLAFLGVAGYFLMKRRSWSPMGERLGEDPYYTENSSQGNTVITVASPEPSEPREKPNLNGGTQKNGTGQASSKNGHSARQHVVADTEL</sequence>
<keyword evidence="2 9" id="KW-0812">Transmembrane</keyword>
<evidence type="ECO:0000256" key="9">
    <source>
        <dbReference type="SAM" id="Phobius"/>
    </source>
</evidence>
<organism evidence="10 11">
    <name type="scientific">Pelusios castaneus</name>
    <name type="common">West African mud turtle</name>
    <dbReference type="NCBI Taxonomy" id="367368"/>
    <lineage>
        <taxon>Eukaryota</taxon>
        <taxon>Metazoa</taxon>
        <taxon>Chordata</taxon>
        <taxon>Craniata</taxon>
        <taxon>Vertebrata</taxon>
        <taxon>Euteleostomi</taxon>
        <taxon>Archelosauria</taxon>
        <taxon>Testudinata</taxon>
        <taxon>Testudines</taxon>
        <taxon>Pleurodira</taxon>
        <taxon>Pelomedusidae</taxon>
        <taxon>Pelusios</taxon>
    </lineage>
</organism>
<evidence type="ECO:0000256" key="4">
    <source>
        <dbReference type="ARBA" id="ARBA00022889"/>
    </source>
</evidence>
<keyword evidence="11" id="KW-1185">Reference proteome</keyword>
<reference evidence="10" key="1">
    <citation type="submission" date="2025-08" db="UniProtKB">
        <authorList>
            <consortium name="Ensembl"/>
        </authorList>
    </citation>
    <scope>IDENTIFICATION</scope>
</reference>
<proteinExistence type="predicted"/>
<evidence type="ECO:0000256" key="5">
    <source>
        <dbReference type="ARBA" id="ARBA00022989"/>
    </source>
</evidence>
<keyword evidence="6 9" id="KW-0472">Membrane</keyword>
<evidence type="ECO:0000256" key="8">
    <source>
        <dbReference type="SAM" id="MobiDB-lite"/>
    </source>
</evidence>
<dbReference type="Ensembl" id="ENSPCET00000021585.1">
    <property type="protein sequence ID" value="ENSPCEP00000020860.1"/>
    <property type="gene ID" value="ENSPCEG00000016098.1"/>
</dbReference>
<evidence type="ECO:0000256" key="6">
    <source>
        <dbReference type="ARBA" id="ARBA00023136"/>
    </source>
</evidence>
<feature type="region of interest" description="Disordered" evidence="8">
    <location>
        <begin position="87"/>
        <end position="133"/>
    </location>
</feature>
<evidence type="ECO:0000256" key="1">
    <source>
        <dbReference type="ARBA" id="ARBA00004479"/>
    </source>
</evidence>
<dbReference type="PANTHER" id="PTHR16677">
    <property type="entry name" value="HEMATOPOIETIC PROGENITOR CELL ANTIGEN CD34"/>
    <property type="match status" value="1"/>
</dbReference>
<accession>A0A8C8SIP9</accession>
<keyword evidence="3" id="KW-0732">Signal</keyword>
<evidence type="ECO:0000313" key="11">
    <source>
        <dbReference type="Proteomes" id="UP000694393"/>
    </source>
</evidence>
<feature type="compositionally biased region" description="Polar residues" evidence="8">
    <location>
        <begin position="325"/>
        <end position="336"/>
    </location>
</feature>
<evidence type="ECO:0000256" key="3">
    <source>
        <dbReference type="ARBA" id="ARBA00022729"/>
    </source>
</evidence>
<keyword evidence="4" id="KW-0130">Cell adhesion</keyword>
<dbReference type="GO" id="GO:0005886">
    <property type="term" value="C:plasma membrane"/>
    <property type="evidence" value="ECO:0007669"/>
    <property type="project" value="UniProtKB-ARBA"/>
</dbReference>
<feature type="compositionally biased region" description="Polar residues" evidence="8">
    <location>
        <begin position="352"/>
        <end position="370"/>
    </location>
</feature>
<keyword evidence="5 9" id="KW-1133">Transmembrane helix</keyword>
<dbReference type="GO" id="GO:0007160">
    <property type="term" value="P:cell-matrix adhesion"/>
    <property type="evidence" value="ECO:0007669"/>
    <property type="project" value="TreeGrafter"/>
</dbReference>
<name>A0A8C8SIP9_9SAUR</name>
<evidence type="ECO:0000256" key="7">
    <source>
        <dbReference type="ARBA" id="ARBA00023180"/>
    </source>
</evidence>
<feature type="compositionally biased region" description="Low complexity" evidence="8">
    <location>
        <begin position="103"/>
        <end position="116"/>
    </location>
</feature>
<keyword evidence="7" id="KW-0325">Glycoprotein</keyword>
<reference evidence="10" key="2">
    <citation type="submission" date="2025-09" db="UniProtKB">
        <authorList>
            <consortium name="Ensembl"/>
        </authorList>
    </citation>
    <scope>IDENTIFICATION</scope>
</reference>
<protein>
    <submittedName>
        <fullName evidence="10">CD34 molecule</fullName>
    </submittedName>
</protein>
<feature type="region of interest" description="Disordered" evidence="8">
    <location>
        <begin position="322"/>
        <end position="381"/>
    </location>
</feature>
<dbReference type="InterPro" id="IPR008083">
    <property type="entry name" value="CD34"/>
</dbReference>
<evidence type="ECO:0000256" key="2">
    <source>
        <dbReference type="ARBA" id="ARBA00022692"/>
    </source>
</evidence>
<dbReference type="InterPro" id="IPR013836">
    <property type="entry name" value="CD34/Podocalyxin"/>
</dbReference>
<dbReference type="PRINTS" id="PR01700">
    <property type="entry name" value="CD34ANTIGEN"/>
</dbReference>
<dbReference type="PANTHER" id="PTHR16677:SF1">
    <property type="entry name" value="HEMATOPOIETIC PROGENITOR CELL ANTIGEN CD34"/>
    <property type="match status" value="1"/>
</dbReference>
<dbReference type="Proteomes" id="UP000694393">
    <property type="component" value="Unplaced"/>
</dbReference>
<feature type="compositionally biased region" description="Polar residues" evidence="8">
    <location>
        <begin position="117"/>
        <end position="133"/>
    </location>
</feature>
<dbReference type="Pfam" id="PF06365">
    <property type="entry name" value="CD34_antigen"/>
    <property type="match status" value="1"/>
</dbReference>